<protein>
    <submittedName>
        <fullName evidence="1">Uncharacterized protein</fullName>
    </submittedName>
</protein>
<reference evidence="1" key="1">
    <citation type="submission" date="2023-07" db="EMBL/GenBank/DDBJ databases">
        <title>Sorghum-associated microbial communities from plants grown in Nebraska, USA.</title>
        <authorList>
            <person name="Schachtman D."/>
        </authorList>
    </citation>
    <scope>NUCLEOTIDE SEQUENCE</scope>
    <source>
        <strain evidence="1">DS1061</strain>
    </source>
</reference>
<dbReference type="AlphaFoldDB" id="A0AB73II93"/>
<proteinExistence type="predicted"/>
<comment type="caution">
    <text evidence="1">The sequence shown here is derived from an EMBL/GenBank/DDBJ whole genome shotgun (WGS) entry which is preliminary data.</text>
</comment>
<evidence type="ECO:0000313" key="2">
    <source>
        <dbReference type="Proteomes" id="UP001229486"/>
    </source>
</evidence>
<name>A0AB73II93_9BURK</name>
<gene>
    <name evidence="1" type="ORF">J2793_005223</name>
</gene>
<organism evidence="1 2">
    <name type="scientific">Paraburkholderia caledonica</name>
    <dbReference type="NCBI Taxonomy" id="134536"/>
    <lineage>
        <taxon>Bacteria</taxon>
        <taxon>Pseudomonadati</taxon>
        <taxon>Pseudomonadota</taxon>
        <taxon>Betaproteobacteria</taxon>
        <taxon>Burkholderiales</taxon>
        <taxon>Burkholderiaceae</taxon>
        <taxon>Paraburkholderia</taxon>
    </lineage>
</organism>
<dbReference type="RefSeq" id="WP_392395011.1">
    <property type="nucleotide sequence ID" value="NZ_JAURTK010000007.1"/>
</dbReference>
<dbReference type="Proteomes" id="UP001229486">
    <property type="component" value="Unassembled WGS sequence"/>
</dbReference>
<accession>A0AB73II93</accession>
<dbReference type="EMBL" id="JAURTK010000007">
    <property type="protein sequence ID" value="MDP9649755.1"/>
    <property type="molecule type" value="Genomic_DNA"/>
</dbReference>
<sequence length="60" mass="6317">MPTLNRSEVLTQLAGLIVSMRKDEVGIDGLADAKQRSGAITCVWETSAVGLGFGFFGKCA</sequence>
<evidence type="ECO:0000313" key="1">
    <source>
        <dbReference type="EMBL" id="MDP9649755.1"/>
    </source>
</evidence>